<keyword evidence="1" id="KW-0472">Membrane</keyword>
<evidence type="ECO:0000256" key="1">
    <source>
        <dbReference type="SAM" id="Phobius"/>
    </source>
</evidence>
<organism evidence="2">
    <name type="scientific">hydrothermal vent metagenome</name>
    <dbReference type="NCBI Taxonomy" id="652676"/>
    <lineage>
        <taxon>unclassified sequences</taxon>
        <taxon>metagenomes</taxon>
        <taxon>ecological metagenomes</taxon>
    </lineage>
</organism>
<sequence length="142" mass="16483">METIKLLAAFGLGAIIVKVIDVLWLQPFLARREMRAWIRDKRLEAYTNLTENLLSLGLSETDETNPFAHYAVAAKAILMTDDESLSKRIDHYIAKRDQFYRVCDEKEDSDKKSGNLYEEINKEARGIVDELKKHLRNQQLNK</sequence>
<name>A0A3B0ZTD4_9ZZZZ</name>
<gene>
    <name evidence="2" type="ORF">MNBD_GAMMA21-38</name>
</gene>
<proteinExistence type="predicted"/>
<feature type="transmembrane region" description="Helical" evidence="1">
    <location>
        <begin position="6"/>
        <end position="25"/>
    </location>
</feature>
<dbReference type="AlphaFoldDB" id="A0A3B0ZTD4"/>
<evidence type="ECO:0000313" key="2">
    <source>
        <dbReference type="EMBL" id="VAW90597.1"/>
    </source>
</evidence>
<keyword evidence="1" id="KW-0812">Transmembrane</keyword>
<keyword evidence="1" id="KW-1133">Transmembrane helix</keyword>
<accession>A0A3B0ZTD4</accession>
<dbReference type="EMBL" id="UOFR01000001">
    <property type="protein sequence ID" value="VAW90597.1"/>
    <property type="molecule type" value="Genomic_DNA"/>
</dbReference>
<protein>
    <submittedName>
        <fullName evidence="2">Uncharacterized protein</fullName>
    </submittedName>
</protein>
<reference evidence="2" key="1">
    <citation type="submission" date="2018-06" db="EMBL/GenBank/DDBJ databases">
        <authorList>
            <person name="Zhirakovskaya E."/>
        </authorList>
    </citation>
    <scope>NUCLEOTIDE SEQUENCE</scope>
</reference>